<dbReference type="EMBL" id="FNJU01000011">
    <property type="protein sequence ID" value="SDP90094.1"/>
    <property type="molecule type" value="Genomic_DNA"/>
</dbReference>
<dbReference type="PANTHER" id="PTHR40051">
    <property type="entry name" value="IG HYPOTHETICAL 15966"/>
    <property type="match status" value="1"/>
</dbReference>
<evidence type="ECO:0000313" key="2">
    <source>
        <dbReference type="Proteomes" id="UP000199159"/>
    </source>
</evidence>
<dbReference type="STRING" id="930152.SAMN05216565_111107"/>
<dbReference type="AlphaFoldDB" id="A0A1H0WH87"/>
<gene>
    <name evidence="1" type="ORF">SAMN05216565_111107</name>
</gene>
<sequence length="110" mass="13090">MIRDRGAIKWTSMMLPEHVKLLRDWAKEDLDQQKPDLDEQQLEAMNSLLFEAMEAGKQLVITYYENRRHKLLIGKMHHYDEFNQKLHLVDKFGEPHYIGASQLVDLRLNN</sequence>
<dbReference type="Pfam" id="PF08863">
    <property type="entry name" value="YolD"/>
    <property type="match status" value="1"/>
</dbReference>
<dbReference type="PANTHER" id="PTHR40051:SF1">
    <property type="entry name" value="YOLD-LIKE FAMILY PROTEIN"/>
    <property type="match status" value="1"/>
</dbReference>
<proteinExistence type="predicted"/>
<dbReference type="OrthoDB" id="1644322at2"/>
<protein>
    <submittedName>
        <fullName evidence="1">YolD-like protein</fullName>
    </submittedName>
</protein>
<organism evidence="1 2">
    <name type="scientific">Litchfieldia salsa</name>
    <dbReference type="NCBI Taxonomy" id="930152"/>
    <lineage>
        <taxon>Bacteria</taxon>
        <taxon>Bacillati</taxon>
        <taxon>Bacillota</taxon>
        <taxon>Bacilli</taxon>
        <taxon>Bacillales</taxon>
        <taxon>Bacillaceae</taxon>
        <taxon>Litchfieldia</taxon>
    </lineage>
</organism>
<keyword evidence="2" id="KW-1185">Reference proteome</keyword>
<dbReference type="RefSeq" id="WP_090857864.1">
    <property type="nucleotide sequence ID" value="NZ_FNJU01000011.1"/>
</dbReference>
<evidence type="ECO:0000313" key="1">
    <source>
        <dbReference type="EMBL" id="SDP90094.1"/>
    </source>
</evidence>
<dbReference type="Proteomes" id="UP000199159">
    <property type="component" value="Unassembled WGS sequence"/>
</dbReference>
<name>A0A1H0WH87_9BACI</name>
<dbReference type="InterPro" id="IPR014962">
    <property type="entry name" value="YolD"/>
</dbReference>
<reference evidence="2" key="1">
    <citation type="submission" date="2016-10" db="EMBL/GenBank/DDBJ databases">
        <authorList>
            <person name="Varghese N."/>
            <person name="Submissions S."/>
        </authorList>
    </citation>
    <scope>NUCLEOTIDE SEQUENCE [LARGE SCALE GENOMIC DNA]</scope>
    <source>
        <strain evidence="2">IBRC-M10078</strain>
    </source>
</reference>
<accession>A0A1H0WH87</accession>